<sequence>MKLKLKKRNFKQLTQLNNELEKQNTPNVAGGRAHSDFGCDITGKKCPATLTCRACGSRRC</sequence>
<accession>V4HJY1</accession>
<dbReference type="RefSeq" id="WP_023401394.1">
    <property type="nucleotide sequence ID" value="NZ_AUSV01000128.1"/>
</dbReference>
<proteinExistence type="predicted"/>
<name>V4HJY1_PSEL2</name>
<evidence type="ECO:0000313" key="2">
    <source>
        <dbReference type="Proteomes" id="UP000017820"/>
    </source>
</evidence>
<dbReference type="EMBL" id="AUSV01000128">
    <property type="protein sequence ID" value="ESP91130.1"/>
    <property type="molecule type" value="Genomic_DNA"/>
</dbReference>
<dbReference type="PATRIC" id="fig|1353533.3.peg.4559"/>
<comment type="caution">
    <text evidence="1">The sequence shown here is derived from an EMBL/GenBank/DDBJ whole genome shotgun (WGS) entry which is preliminary data.</text>
</comment>
<reference evidence="1 2" key="1">
    <citation type="submission" date="2013-07" db="EMBL/GenBank/DDBJ databases">
        <title>Draft genome sequence of Pseudoalteromonas luteoviolacea 2ta16.</title>
        <authorList>
            <person name="Allen E.E."/>
            <person name="Azam F."/>
            <person name="Podell S."/>
        </authorList>
    </citation>
    <scope>NUCLEOTIDE SEQUENCE [LARGE SCALE GENOMIC DNA]</scope>
    <source>
        <strain evidence="1 2">2ta16</strain>
    </source>
</reference>
<gene>
    <name evidence="1" type="ORF">PL2TA16_01137</name>
</gene>
<dbReference type="GeneID" id="29918781"/>
<protein>
    <submittedName>
        <fullName evidence="1">Uncharacterized protein</fullName>
    </submittedName>
</protein>
<dbReference type="AlphaFoldDB" id="V4HJY1"/>
<evidence type="ECO:0000313" key="1">
    <source>
        <dbReference type="EMBL" id="ESP91130.1"/>
    </source>
</evidence>
<organism evidence="1 2">
    <name type="scientific">Pseudoalteromonas luteoviolacea (strain 2ta16)</name>
    <dbReference type="NCBI Taxonomy" id="1353533"/>
    <lineage>
        <taxon>Bacteria</taxon>
        <taxon>Pseudomonadati</taxon>
        <taxon>Pseudomonadota</taxon>
        <taxon>Gammaproteobacteria</taxon>
        <taxon>Alteromonadales</taxon>
        <taxon>Pseudoalteromonadaceae</taxon>
        <taxon>Pseudoalteromonas</taxon>
    </lineage>
</organism>
<dbReference type="Proteomes" id="UP000017820">
    <property type="component" value="Unassembled WGS sequence"/>
</dbReference>